<evidence type="ECO:0000313" key="3">
    <source>
        <dbReference type="EMBL" id="WOG91052.1"/>
    </source>
</evidence>
<feature type="compositionally biased region" description="Acidic residues" evidence="1">
    <location>
        <begin position="127"/>
        <end position="164"/>
    </location>
</feature>
<accession>A0AAF1AS89</accession>
<dbReference type="InterPro" id="IPR058594">
    <property type="entry name" value="PB1-like_dom_pln"/>
</dbReference>
<feature type="compositionally biased region" description="Acidic residues" evidence="1">
    <location>
        <begin position="354"/>
        <end position="371"/>
    </location>
</feature>
<evidence type="ECO:0000313" key="4">
    <source>
        <dbReference type="Proteomes" id="UP000077755"/>
    </source>
</evidence>
<organism evidence="3 4">
    <name type="scientific">Daucus carota subsp. sativus</name>
    <name type="common">Carrot</name>
    <dbReference type="NCBI Taxonomy" id="79200"/>
    <lineage>
        <taxon>Eukaryota</taxon>
        <taxon>Viridiplantae</taxon>
        <taxon>Streptophyta</taxon>
        <taxon>Embryophyta</taxon>
        <taxon>Tracheophyta</taxon>
        <taxon>Spermatophyta</taxon>
        <taxon>Magnoliopsida</taxon>
        <taxon>eudicotyledons</taxon>
        <taxon>Gunneridae</taxon>
        <taxon>Pentapetalae</taxon>
        <taxon>asterids</taxon>
        <taxon>campanulids</taxon>
        <taxon>Apiales</taxon>
        <taxon>Apiaceae</taxon>
        <taxon>Apioideae</taxon>
        <taxon>Scandiceae</taxon>
        <taxon>Daucinae</taxon>
        <taxon>Daucus</taxon>
        <taxon>Daucus sect. Daucus</taxon>
    </lineage>
</organism>
<feature type="compositionally biased region" description="Basic residues" evidence="1">
    <location>
        <begin position="234"/>
        <end position="247"/>
    </location>
</feature>
<reference evidence="3" key="2">
    <citation type="submission" date="2022-03" db="EMBL/GenBank/DDBJ databases">
        <title>Draft title - Genomic analysis of global carrot germplasm unveils the trajectory of domestication and the origin of high carotenoid orange carrot.</title>
        <authorList>
            <person name="Iorizzo M."/>
            <person name="Ellison S."/>
            <person name="Senalik D."/>
            <person name="Macko-Podgorni A."/>
            <person name="Grzebelus D."/>
            <person name="Bostan H."/>
            <person name="Rolling W."/>
            <person name="Curaba J."/>
            <person name="Simon P."/>
        </authorList>
    </citation>
    <scope>NUCLEOTIDE SEQUENCE</scope>
    <source>
        <tissue evidence="3">Leaf</tissue>
    </source>
</reference>
<proteinExistence type="predicted"/>
<evidence type="ECO:0000259" key="2">
    <source>
        <dbReference type="Pfam" id="PF26130"/>
    </source>
</evidence>
<feature type="domain" description="PB1-like" evidence="2">
    <location>
        <begin position="3"/>
        <end position="101"/>
    </location>
</feature>
<feature type="compositionally biased region" description="Polar residues" evidence="1">
    <location>
        <begin position="256"/>
        <end position="268"/>
    </location>
</feature>
<keyword evidence="4" id="KW-1185">Reference proteome</keyword>
<evidence type="ECO:0000256" key="1">
    <source>
        <dbReference type="SAM" id="MobiDB-lite"/>
    </source>
</evidence>
<feature type="region of interest" description="Disordered" evidence="1">
    <location>
        <begin position="191"/>
        <end position="321"/>
    </location>
</feature>
<reference evidence="3" key="1">
    <citation type="journal article" date="2016" name="Nat. Genet.">
        <title>A high-quality carrot genome assembly provides new insights into carotenoid accumulation and asterid genome evolution.</title>
        <authorList>
            <person name="Iorizzo M."/>
            <person name="Ellison S."/>
            <person name="Senalik D."/>
            <person name="Zeng P."/>
            <person name="Satapoomin P."/>
            <person name="Huang J."/>
            <person name="Bowman M."/>
            <person name="Iovene M."/>
            <person name="Sanseverino W."/>
            <person name="Cavagnaro P."/>
            <person name="Yildiz M."/>
            <person name="Macko-Podgorni A."/>
            <person name="Moranska E."/>
            <person name="Grzebelus E."/>
            <person name="Grzebelus D."/>
            <person name="Ashrafi H."/>
            <person name="Zheng Z."/>
            <person name="Cheng S."/>
            <person name="Spooner D."/>
            <person name="Van Deynze A."/>
            <person name="Simon P."/>
        </authorList>
    </citation>
    <scope>NUCLEOTIDE SEQUENCE</scope>
    <source>
        <tissue evidence="3">Leaf</tissue>
    </source>
</reference>
<gene>
    <name evidence="3" type="ORF">DCAR_0310300</name>
</gene>
<name>A0AAF1AS89_DAUCS</name>
<sequence>MVKIDVYVHHRGFFARPPDGTVTYVGRVVDNLVEDTETMAFSDLEHYAVAFDYYRRNSIVYYQCDGHSFEKDVRILYDDSCIKEMIGICKPYGSIHLYVDHFDLEELETEKAITKEKENNECSDGSSADDPDFVEDYEDEGTDTEVELESEGEVEFEEDGSDDELLENVKGMKMRKAAEANKVNAALRKSMVKEGDDESGDSAYLSDELRSVASSSEDEPVRKGTNAETQGKAPPRRSKLMVRKKEKGIHIKEPCPTTQAKVTDSSDAPITGKGKEKMQPKTKHTKPYLSQITAETTQSSQTSKSAAASSQCLTGSEGKKFMKDLRGPLYNEWLLRWPPIKRPSEATTGSQHAEEEEDAELPLDEEEDGPEEQTSTQPRRSVRLIAKTQFKFTNTPETAVDVDEDDP</sequence>
<feature type="region of interest" description="Disordered" evidence="1">
    <location>
        <begin position="337"/>
        <end position="407"/>
    </location>
</feature>
<feature type="compositionally biased region" description="Low complexity" evidence="1">
    <location>
        <begin position="290"/>
        <end position="311"/>
    </location>
</feature>
<protein>
    <recommendedName>
        <fullName evidence="2">PB1-like domain-containing protein</fullName>
    </recommendedName>
</protein>
<dbReference type="AlphaFoldDB" id="A0AAF1AS89"/>
<dbReference type="Pfam" id="PF26130">
    <property type="entry name" value="PB1-like"/>
    <property type="match status" value="1"/>
</dbReference>
<feature type="region of interest" description="Disordered" evidence="1">
    <location>
        <begin position="115"/>
        <end position="164"/>
    </location>
</feature>
<dbReference type="Proteomes" id="UP000077755">
    <property type="component" value="Chromosome 3"/>
</dbReference>
<dbReference type="EMBL" id="CP093345">
    <property type="protein sequence ID" value="WOG91052.1"/>
    <property type="molecule type" value="Genomic_DNA"/>
</dbReference>